<dbReference type="EMBL" id="JBBWWR010000011">
    <property type="protein sequence ID" value="KAK8959891.1"/>
    <property type="molecule type" value="Genomic_DNA"/>
</dbReference>
<feature type="signal peptide" evidence="2">
    <location>
        <begin position="1"/>
        <end position="31"/>
    </location>
</feature>
<reference evidence="3 4" key="1">
    <citation type="journal article" date="2022" name="Nat. Plants">
        <title>Genomes of leafy and leafless Platanthera orchids illuminate the evolution of mycoheterotrophy.</title>
        <authorList>
            <person name="Li M.H."/>
            <person name="Liu K.W."/>
            <person name="Li Z."/>
            <person name="Lu H.C."/>
            <person name="Ye Q.L."/>
            <person name="Zhang D."/>
            <person name="Wang J.Y."/>
            <person name="Li Y.F."/>
            <person name="Zhong Z.M."/>
            <person name="Liu X."/>
            <person name="Yu X."/>
            <person name="Liu D.K."/>
            <person name="Tu X.D."/>
            <person name="Liu B."/>
            <person name="Hao Y."/>
            <person name="Liao X.Y."/>
            <person name="Jiang Y.T."/>
            <person name="Sun W.H."/>
            <person name="Chen J."/>
            <person name="Chen Y.Q."/>
            <person name="Ai Y."/>
            <person name="Zhai J.W."/>
            <person name="Wu S.S."/>
            <person name="Zhou Z."/>
            <person name="Hsiao Y.Y."/>
            <person name="Wu W.L."/>
            <person name="Chen Y.Y."/>
            <person name="Lin Y.F."/>
            <person name="Hsu J.L."/>
            <person name="Li C.Y."/>
            <person name="Wang Z.W."/>
            <person name="Zhao X."/>
            <person name="Zhong W.Y."/>
            <person name="Ma X.K."/>
            <person name="Ma L."/>
            <person name="Huang J."/>
            <person name="Chen G.Z."/>
            <person name="Huang M.Z."/>
            <person name="Huang L."/>
            <person name="Peng D.H."/>
            <person name="Luo Y.B."/>
            <person name="Zou S.Q."/>
            <person name="Chen S.P."/>
            <person name="Lan S."/>
            <person name="Tsai W.C."/>
            <person name="Van de Peer Y."/>
            <person name="Liu Z.J."/>
        </authorList>
    </citation>
    <scope>NUCLEOTIDE SEQUENCE [LARGE SCALE GENOMIC DNA]</scope>
    <source>
        <strain evidence="3">Lor288</strain>
    </source>
</reference>
<keyword evidence="2" id="KW-0732">Signal</keyword>
<organism evidence="3 4">
    <name type="scientific">Platanthera guangdongensis</name>
    <dbReference type="NCBI Taxonomy" id="2320717"/>
    <lineage>
        <taxon>Eukaryota</taxon>
        <taxon>Viridiplantae</taxon>
        <taxon>Streptophyta</taxon>
        <taxon>Embryophyta</taxon>
        <taxon>Tracheophyta</taxon>
        <taxon>Spermatophyta</taxon>
        <taxon>Magnoliopsida</taxon>
        <taxon>Liliopsida</taxon>
        <taxon>Asparagales</taxon>
        <taxon>Orchidaceae</taxon>
        <taxon>Orchidoideae</taxon>
        <taxon>Orchideae</taxon>
        <taxon>Orchidinae</taxon>
        <taxon>Platanthera</taxon>
    </lineage>
</organism>
<comment type="caution">
    <text evidence="3">The sequence shown here is derived from an EMBL/GenBank/DDBJ whole genome shotgun (WGS) entry which is preliminary data.</text>
</comment>
<proteinExistence type="predicted"/>
<evidence type="ECO:0000313" key="4">
    <source>
        <dbReference type="Proteomes" id="UP001412067"/>
    </source>
</evidence>
<evidence type="ECO:0000313" key="3">
    <source>
        <dbReference type="EMBL" id="KAK8959891.1"/>
    </source>
</evidence>
<feature type="chain" id="PRO_5045713008" evidence="2">
    <location>
        <begin position="32"/>
        <end position="79"/>
    </location>
</feature>
<evidence type="ECO:0000256" key="1">
    <source>
        <dbReference type="SAM" id="MobiDB-lite"/>
    </source>
</evidence>
<accession>A0ABR2M7L6</accession>
<sequence>MEGKRRVVMAEASIAALLLLSLSMKFPLTSARPMGEKLRGSGFEGRVHSFLQSLPQGPTTPSGPSCQTHGPAVCPPEKL</sequence>
<keyword evidence="4" id="KW-1185">Reference proteome</keyword>
<dbReference type="Proteomes" id="UP001412067">
    <property type="component" value="Unassembled WGS sequence"/>
</dbReference>
<name>A0ABR2M7L6_9ASPA</name>
<gene>
    <name evidence="3" type="ORF">KSP40_PGU004947</name>
</gene>
<feature type="compositionally biased region" description="Polar residues" evidence="1">
    <location>
        <begin position="50"/>
        <end position="68"/>
    </location>
</feature>
<protein>
    <submittedName>
        <fullName evidence="3">Uncharacterized protein</fullName>
    </submittedName>
</protein>
<feature type="region of interest" description="Disordered" evidence="1">
    <location>
        <begin position="48"/>
        <end position="79"/>
    </location>
</feature>
<evidence type="ECO:0000256" key="2">
    <source>
        <dbReference type="SAM" id="SignalP"/>
    </source>
</evidence>